<proteinExistence type="predicted"/>
<comment type="caution">
    <text evidence="2">The sequence shown here is derived from an EMBL/GenBank/DDBJ whole genome shotgun (WGS) entry which is preliminary data.</text>
</comment>
<feature type="region of interest" description="Disordered" evidence="1">
    <location>
        <begin position="130"/>
        <end position="189"/>
    </location>
</feature>
<sequence length="189" mass="19605">MDALAPIPQLGAGVIPIRAQADAGAVALTPVEASAGGRGPQARMDTAPQSTGRIPVRDRRDGDGDSGPAYRDRPKIDDNTLLGPSPAFQANILELERDLRRAIERLEGERSRAEAEAAIKVEKAEAALERAEMARQSAEAAVSADLPDAPEAPEKTTPTTPETANASPAPTGDAEVPEDTGTEVAEPAA</sequence>
<evidence type="ECO:0000313" key="2">
    <source>
        <dbReference type="EMBL" id="MDF0599563.1"/>
    </source>
</evidence>
<organism evidence="2 3">
    <name type="scientific">Psychromarinibacter sediminicola</name>
    <dbReference type="NCBI Taxonomy" id="3033385"/>
    <lineage>
        <taxon>Bacteria</taxon>
        <taxon>Pseudomonadati</taxon>
        <taxon>Pseudomonadota</taxon>
        <taxon>Alphaproteobacteria</taxon>
        <taxon>Rhodobacterales</taxon>
        <taxon>Paracoccaceae</taxon>
        <taxon>Psychromarinibacter</taxon>
    </lineage>
</organism>
<dbReference type="EMBL" id="JARGYC010000004">
    <property type="protein sequence ID" value="MDF0599563.1"/>
    <property type="molecule type" value="Genomic_DNA"/>
</dbReference>
<accession>A0AAE3NLM0</accession>
<reference evidence="2" key="1">
    <citation type="submission" date="2023-03" db="EMBL/GenBank/DDBJ databases">
        <title>Multiphase analysis and comparison of six strains from genera Psychromarinibacter, Lutimaribacter, and Maritimibacter, including a novel species: Psychromarinibacter sediminicola sp. nov.</title>
        <authorList>
            <person name="Wang Y.-H."/>
            <person name="Ye M.-Q."/>
            <person name="Du Z.-J."/>
        </authorList>
    </citation>
    <scope>NUCLEOTIDE SEQUENCE</scope>
    <source>
        <strain evidence="2">C21-152</strain>
    </source>
</reference>
<keyword evidence="3" id="KW-1185">Reference proteome</keyword>
<feature type="compositionally biased region" description="Low complexity" evidence="1">
    <location>
        <begin position="155"/>
        <end position="171"/>
    </location>
</feature>
<dbReference type="RefSeq" id="WP_275565712.1">
    <property type="nucleotide sequence ID" value="NZ_JARGYC010000004.1"/>
</dbReference>
<feature type="region of interest" description="Disordered" evidence="1">
    <location>
        <begin position="32"/>
        <end position="85"/>
    </location>
</feature>
<protein>
    <submittedName>
        <fullName evidence="2">Uncharacterized protein</fullName>
    </submittedName>
</protein>
<dbReference type="AlphaFoldDB" id="A0AAE3NLM0"/>
<evidence type="ECO:0000256" key="1">
    <source>
        <dbReference type="SAM" id="MobiDB-lite"/>
    </source>
</evidence>
<gene>
    <name evidence="2" type="ORF">P1J78_02355</name>
</gene>
<name>A0AAE3NLM0_9RHOB</name>
<dbReference type="Proteomes" id="UP001220964">
    <property type="component" value="Unassembled WGS sequence"/>
</dbReference>
<evidence type="ECO:0000313" key="3">
    <source>
        <dbReference type="Proteomes" id="UP001220964"/>
    </source>
</evidence>